<evidence type="ECO:0000256" key="5">
    <source>
        <dbReference type="ARBA" id="ARBA00022840"/>
    </source>
</evidence>
<dbReference type="InterPro" id="IPR011009">
    <property type="entry name" value="Kinase-like_dom_sf"/>
</dbReference>
<protein>
    <submittedName>
        <fullName evidence="8">Aminoglycoside 3'-phosphotransferase</fullName>
    </submittedName>
</protein>
<dbReference type="PIRSF" id="PIRSF000706">
    <property type="entry name" value="Kanamycin_kin"/>
    <property type="match status" value="1"/>
</dbReference>
<sequence length="245" mass="26453">MSIPSAPVAVPPIVVSRARGDRVVPVWRNELGGLTFRAEPLEGAPRYIKWGPLQNETSMAAEAERLEWAVRYAAVPRVIEHGSDATHEWLVTAALTGESAVAPHWVARPAAAVVAVGRGLRALHETLPVGDCPFEWGVESRIANAAGRGIHLPESLRKAPDADKLVVCHGDACCPNTLIDGAGKWSGHVDLGALGVADRWADIAVASMSTEWNYGPGWEDALIDAYGVKPDRERIAYYRDLWNAT</sequence>
<keyword evidence="2" id="KW-0808">Transferase</keyword>
<keyword evidence="9" id="KW-1185">Reference proteome</keyword>
<evidence type="ECO:0000313" key="8">
    <source>
        <dbReference type="EMBL" id="QPZ40143.1"/>
    </source>
</evidence>
<proteinExistence type="inferred from homology"/>
<dbReference type="InterPro" id="IPR002575">
    <property type="entry name" value="Aminoglycoside_PTrfase"/>
</dbReference>
<dbReference type="Gene3D" id="3.30.200.20">
    <property type="entry name" value="Phosphorylase Kinase, domain 1"/>
    <property type="match status" value="1"/>
</dbReference>
<accession>A0ABX6YN30</accession>
<dbReference type="Proteomes" id="UP000662814">
    <property type="component" value="Chromosome"/>
</dbReference>
<evidence type="ECO:0000259" key="7">
    <source>
        <dbReference type="Pfam" id="PF01636"/>
    </source>
</evidence>
<keyword evidence="5" id="KW-0067">ATP-binding</keyword>
<dbReference type="EMBL" id="CP061169">
    <property type="protein sequence ID" value="QPZ40143.1"/>
    <property type="molecule type" value="Genomic_DNA"/>
</dbReference>
<keyword evidence="3" id="KW-0547">Nucleotide-binding</keyword>
<dbReference type="Gene3D" id="3.90.1200.10">
    <property type="match status" value="1"/>
</dbReference>
<feature type="domain" description="Aminoglycoside phosphotransferase" evidence="7">
    <location>
        <begin position="55"/>
        <end position="237"/>
    </location>
</feature>
<evidence type="ECO:0000256" key="3">
    <source>
        <dbReference type="ARBA" id="ARBA00022741"/>
    </source>
</evidence>
<organism evidence="8 9">
    <name type="scientific">Paramicrobacterium chengjingii</name>
    <dbReference type="NCBI Taxonomy" id="2769067"/>
    <lineage>
        <taxon>Bacteria</taxon>
        <taxon>Bacillati</taxon>
        <taxon>Actinomycetota</taxon>
        <taxon>Actinomycetes</taxon>
        <taxon>Micrococcales</taxon>
        <taxon>Microbacteriaceae</taxon>
        <taxon>Paramicrobacterium</taxon>
    </lineage>
</organism>
<comment type="similarity">
    <text evidence="1">Belongs to the aminoglycoside phosphotransferase family.</text>
</comment>
<evidence type="ECO:0000256" key="1">
    <source>
        <dbReference type="ARBA" id="ARBA00006219"/>
    </source>
</evidence>
<evidence type="ECO:0000256" key="4">
    <source>
        <dbReference type="ARBA" id="ARBA00022777"/>
    </source>
</evidence>
<name>A0ABX6YN30_9MICO</name>
<dbReference type="RefSeq" id="WP_198248176.1">
    <property type="nucleotide sequence ID" value="NZ_CP061169.1"/>
</dbReference>
<keyword evidence="6" id="KW-0046">Antibiotic resistance</keyword>
<dbReference type="InterPro" id="IPR024165">
    <property type="entry name" value="Kan/Strep_kinase"/>
</dbReference>
<evidence type="ECO:0000313" key="9">
    <source>
        <dbReference type="Proteomes" id="UP000662814"/>
    </source>
</evidence>
<gene>
    <name evidence="8" type="ORF">HCR76_02755</name>
</gene>
<dbReference type="SUPFAM" id="SSF56112">
    <property type="entry name" value="Protein kinase-like (PK-like)"/>
    <property type="match status" value="1"/>
</dbReference>
<dbReference type="CDD" id="cd05150">
    <property type="entry name" value="APH"/>
    <property type="match status" value="1"/>
</dbReference>
<keyword evidence="4" id="KW-0418">Kinase</keyword>
<reference evidence="8 9" key="1">
    <citation type="submission" date="2020-12" db="EMBL/GenBank/DDBJ databases">
        <title>Microbacterium sp. HY060.</title>
        <authorList>
            <person name="Zhou J."/>
        </authorList>
    </citation>
    <scope>NUCLEOTIDE SEQUENCE [LARGE SCALE GENOMIC DNA]</scope>
    <source>
        <strain evidence="8 9">HY60</strain>
    </source>
</reference>
<dbReference type="Pfam" id="PF01636">
    <property type="entry name" value="APH"/>
    <property type="match status" value="1"/>
</dbReference>
<evidence type="ECO:0000256" key="2">
    <source>
        <dbReference type="ARBA" id="ARBA00022679"/>
    </source>
</evidence>
<evidence type="ECO:0000256" key="6">
    <source>
        <dbReference type="ARBA" id="ARBA00023251"/>
    </source>
</evidence>